<dbReference type="GO" id="GO:0005886">
    <property type="term" value="C:plasma membrane"/>
    <property type="evidence" value="ECO:0007669"/>
    <property type="project" value="UniProtKB-SubCell"/>
</dbReference>
<organism evidence="13 14">
    <name type="scientific">Paractinoplanes atraurantiacus</name>
    <dbReference type="NCBI Taxonomy" id="1036182"/>
    <lineage>
        <taxon>Bacteria</taxon>
        <taxon>Bacillati</taxon>
        <taxon>Actinomycetota</taxon>
        <taxon>Actinomycetes</taxon>
        <taxon>Micromonosporales</taxon>
        <taxon>Micromonosporaceae</taxon>
        <taxon>Paractinoplanes</taxon>
    </lineage>
</organism>
<evidence type="ECO:0000256" key="10">
    <source>
        <dbReference type="SAM" id="Phobius"/>
    </source>
</evidence>
<dbReference type="SUPFAM" id="SSF52540">
    <property type="entry name" value="P-loop containing nucleoside triphosphate hydrolases"/>
    <property type="match status" value="1"/>
</dbReference>
<keyword evidence="5 10" id="KW-0812">Transmembrane</keyword>
<accession>A0A285HKB1</accession>
<reference evidence="13 14" key="1">
    <citation type="submission" date="2017-09" db="EMBL/GenBank/DDBJ databases">
        <authorList>
            <person name="Ehlers B."/>
            <person name="Leendertz F.H."/>
        </authorList>
    </citation>
    <scope>NUCLEOTIDE SEQUENCE [LARGE SCALE GENOMIC DNA]</scope>
    <source>
        <strain evidence="13 14">CGMCC 4.6857</strain>
    </source>
</reference>
<dbReference type="PROSITE" id="PS50929">
    <property type="entry name" value="ABC_TM1F"/>
    <property type="match status" value="1"/>
</dbReference>
<dbReference type="PANTHER" id="PTHR43394:SF1">
    <property type="entry name" value="ATP-BINDING CASSETTE SUB-FAMILY B MEMBER 10, MITOCHONDRIAL"/>
    <property type="match status" value="1"/>
</dbReference>
<keyword evidence="2" id="KW-0813">Transport</keyword>
<dbReference type="InterPro" id="IPR039421">
    <property type="entry name" value="Type_1_exporter"/>
</dbReference>
<evidence type="ECO:0000256" key="5">
    <source>
        <dbReference type="ARBA" id="ARBA00022692"/>
    </source>
</evidence>
<evidence type="ECO:0000313" key="14">
    <source>
        <dbReference type="Proteomes" id="UP000219612"/>
    </source>
</evidence>
<dbReference type="InterPro" id="IPR003439">
    <property type="entry name" value="ABC_transporter-like_ATP-bd"/>
</dbReference>
<protein>
    <submittedName>
        <fullName evidence="13">ATP-binding cassette, subfamily C</fullName>
    </submittedName>
</protein>
<keyword evidence="4" id="KW-0997">Cell inner membrane</keyword>
<dbReference type="AlphaFoldDB" id="A0A285HKB1"/>
<feature type="transmembrane region" description="Helical" evidence="10">
    <location>
        <begin position="144"/>
        <end position="163"/>
    </location>
</feature>
<dbReference type="GO" id="GO:0016887">
    <property type="term" value="F:ATP hydrolysis activity"/>
    <property type="evidence" value="ECO:0007669"/>
    <property type="project" value="InterPro"/>
</dbReference>
<evidence type="ECO:0000256" key="8">
    <source>
        <dbReference type="ARBA" id="ARBA00022989"/>
    </source>
</evidence>
<dbReference type="PANTHER" id="PTHR43394">
    <property type="entry name" value="ATP-DEPENDENT PERMEASE MDL1, MITOCHONDRIAL"/>
    <property type="match status" value="1"/>
</dbReference>
<feature type="domain" description="ABC transporter" evidence="11">
    <location>
        <begin position="341"/>
        <end position="571"/>
    </location>
</feature>
<evidence type="ECO:0000256" key="2">
    <source>
        <dbReference type="ARBA" id="ARBA00022448"/>
    </source>
</evidence>
<dbReference type="GO" id="GO:0005524">
    <property type="term" value="F:ATP binding"/>
    <property type="evidence" value="ECO:0007669"/>
    <property type="project" value="UniProtKB-KW"/>
</dbReference>
<dbReference type="Proteomes" id="UP000219612">
    <property type="component" value="Unassembled WGS sequence"/>
</dbReference>
<dbReference type="Pfam" id="PF00005">
    <property type="entry name" value="ABC_tran"/>
    <property type="match status" value="1"/>
</dbReference>
<dbReference type="Pfam" id="PF00664">
    <property type="entry name" value="ABC_membrane"/>
    <property type="match status" value="1"/>
</dbReference>
<dbReference type="InterPro" id="IPR011527">
    <property type="entry name" value="ABC1_TM_dom"/>
</dbReference>
<keyword evidence="8 10" id="KW-1133">Transmembrane helix</keyword>
<feature type="transmembrane region" description="Helical" evidence="10">
    <location>
        <begin position="69"/>
        <end position="91"/>
    </location>
</feature>
<dbReference type="CDD" id="cd07346">
    <property type="entry name" value="ABC_6TM_exporters"/>
    <property type="match status" value="1"/>
</dbReference>
<evidence type="ECO:0000259" key="11">
    <source>
        <dbReference type="PROSITE" id="PS50893"/>
    </source>
</evidence>
<gene>
    <name evidence="13" type="ORF">SAMN05421748_104398</name>
</gene>
<keyword evidence="14" id="KW-1185">Reference proteome</keyword>
<dbReference type="SUPFAM" id="SSF90123">
    <property type="entry name" value="ABC transporter transmembrane region"/>
    <property type="match status" value="1"/>
</dbReference>
<feature type="transmembrane region" description="Helical" evidence="10">
    <location>
        <begin position="29"/>
        <end position="49"/>
    </location>
</feature>
<evidence type="ECO:0000259" key="12">
    <source>
        <dbReference type="PROSITE" id="PS50929"/>
    </source>
</evidence>
<feature type="domain" description="ABC transmembrane type-1" evidence="12">
    <location>
        <begin position="30"/>
        <end position="312"/>
    </location>
</feature>
<dbReference type="GO" id="GO:0015421">
    <property type="term" value="F:ABC-type oligopeptide transporter activity"/>
    <property type="evidence" value="ECO:0007669"/>
    <property type="project" value="TreeGrafter"/>
</dbReference>
<evidence type="ECO:0000256" key="7">
    <source>
        <dbReference type="ARBA" id="ARBA00022840"/>
    </source>
</evidence>
<dbReference type="PROSITE" id="PS50893">
    <property type="entry name" value="ABC_TRANSPORTER_2"/>
    <property type="match status" value="1"/>
</dbReference>
<evidence type="ECO:0000256" key="9">
    <source>
        <dbReference type="ARBA" id="ARBA00023136"/>
    </source>
</evidence>
<feature type="transmembrane region" description="Helical" evidence="10">
    <location>
        <begin position="169"/>
        <end position="188"/>
    </location>
</feature>
<evidence type="ECO:0000256" key="4">
    <source>
        <dbReference type="ARBA" id="ARBA00022519"/>
    </source>
</evidence>
<proteinExistence type="predicted"/>
<keyword evidence="7 13" id="KW-0067">ATP-binding</keyword>
<keyword evidence="9 10" id="KW-0472">Membrane</keyword>
<dbReference type="Gene3D" id="1.20.1560.10">
    <property type="entry name" value="ABC transporter type 1, transmembrane domain"/>
    <property type="match status" value="1"/>
</dbReference>
<comment type="subcellular location">
    <subcellularLocation>
        <location evidence="1">Cell membrane</location>
        <topology evidence="1">Multi-pass membrane protein</topology>
    </subcellularLocation>
</comment>
<dbReference type="InterPro" id="IPR003593">
    <property type="entry name" value="AAA+_ATPase"/>
</dbReference>
<dbReference type="InterPro" id="IPR027417">
    <property type="entry name" value="P-loop_NTPase"/>
</dbReference>
<sequence>MSDSFLPIASTGETWAWLCRQLRERKGELALTFAVGLVAAGASVVPVTALGRLVDLVRDDASHTSLVPIAVLVVVAALVGGIAAGATTALVSRLGERILARLREETVGVALRLPGQTLDRAGRGDLLSRVGADVAAVGNAAGEVLPTVISALLLGVLSLAAMFGLDWRLGVAGLAAVPSYLLALRWYLPRSAPIYAAERSAIGARSQLLMESLQGVRTVHAYRLERRHLNSIDDASARARDLSVGVFTLFTRFVGRINRAELLGLATILVAGFWFVRESWVTVGETAAAAVLFHRLFNPISMILFTFDEIQAAGAGLARLVGVGTLPVAPAGTAPLRTAELTLENVTFGYDDRVKVLDGISLRVAPGERVALVGSTGAGKTTVASIAAGILRPSEGTAAVGGVPVDQLAPGIVAIISQETHVFAGPLIEDLRLAAPYADREEAEAALERVGALDWARALPDGLDTIVGEGGHPLTAAQGQQLALARLVLLDPAVAVLDEATAEAGSAGARELEESALCATKGRTTLLVAHRLTQAAGADRIIVLEHGSVLEEGTHDDLVAAGGRYATLWAAWQSRS</sequence>
<dbReference type="Gene3D" id="3.40.50.300">
    <property type="entry name" value="P-loop containing nucleotide triphosphate hydrolases"/>
    <property type="match status" value="1"/>
</dbReference>
<dbReference type="RefSeq" id="WP_245922974.1">
    <property type="nucleotide sequence ID" value="NZ_OBDY01000004.1"/>
</dbReference>
<keyword evidence="3" id="KW-1003">Cell membrane</keyword>
<evidence type="ECO:0000313" key="13">
    <source>
        <dbReference type="EMBL" id="SNY35206.1"/>
    </source>
</evidence>
<evidence type="ECO:0000256" key="3">
    <source>
        <dbReference type="ARBA" id="ARBA00022475"/>
    </source>
</evidence>
<evidence type="ECO:0000256" key="6">
    <source>
        <dbReference type="ARBA" id="ARBA00022741"/>
    </source>
</evidence>
<name>A0A285HKB1_9ACTN</name>
<dbReference type="EMBL" id="OBDY01000004">
    <property type="protein sequence ID" value="SNY35206.1"/>
    <property type="molecule type" value="Genomic_DNA"/>
</dbReference>
<dbReference type="SMART" id="SM00382">
    <property type="entry name" value="AAA"/>
    <property type="match status" value="1"/>
</dbReference>
<dbReference type="InterPro" id="IPR036640">
    <property type="entry name" value="ABC1_TM_sf"/>
</dbReference>
<evidence type="ECO:0000256" key="1">
    <source>
        <dbReference type="ARBA" id="ARBA00004651"/>
    </source>
</evidence>
<dbReference type="FunFam" id="3.40.50.300:FF:001001">
    <property type="entry name" value="Multidrug ABC transporter ATP-binding protein"/>
    <property type="match status" value="1"/>
</dbReference>
<feature type="transmembrane region" description="Helical" evidence="10">
    <location>
        <begin position="260"/>
        <end position="276"/>
    </location>
</feature>
<keyword evidence="6" id="KW-0547">Nucleotide-binding</keyword>